<evidence type="ECO:0000256" key="2">
    <source>
        <dbReference type="SAM" id="Phobius"/>
    </source>
</evidence>
<gene>
    <name evidence="3" type="ORF">GE061_010404</name>
</gene>
<feature type="compositionally biased region" description="Basic and acidic residues" evidence="1">
    <location>
        <begin position="1"/>
        <end position="24"/>
    </location>
</feature>
<proteinExistence type="predicted"/>
<dbReference type="AlphaFoldDB" id="A0A6A4IQQ2"/>
<protein>
    <submittedName>
        <fullName evidence="3">Uncharacterized protein</fullName>
    </submittedName>
</protein>
<comment type="caution">
    <text evidence="3">The sequence shown here is derived from an EMBL/GenBank/DDBJ whole genome shotgun (WGS) entry which is preliminary data.</text>
</comment>
<name>A0A6A4IQQ2_APOLU</name>
<evidence type="ECO:0000256" key="1">
    <source>
        <dbReference type="SAM" id="MobiDB-lite"/>
    </source>
</evidence>
<feature type="transmembrane region" description="Helical" evidence="2">
    <location>
        <begin position="208"/>
        <end position="228"/>
    </location>
</feature>
<keyword evidence="2" id="KW-0812">Transmembrane</keyword>
<dbReference type="EMBL" id="WIXP02000002">
    <property type="protein sequence ID" value="KAF6215648.1"/>
    <property type="molecule type" value="Genomic_DNA"/>
</dbReference>
<feature type="region of interest" description="Disordered" evidence="1">
    <location>
        <begin position="1"/>
        <end position="26"/>
    </location>
</feature>
<feature type="transmembrane region" description="Helical" evidence="2">
    <location>
        <begin position="89"/>
        <end position="110"/>
    </location>
</feature>
<feature type="transmembrane region" description="Helical" evidence="2">
    <location>
        <begin position="173"/>
        <end position="196"/>
    </location>
</feature>
<evidence type="ECO:0000313" key="3">
    <source>
        <dbReference type="EMBL" id="KAF6215648.1"/>
    </source>
</evidence>
<reference evidence="3" key="1">
    <citation type="journal article" date="2021" name="Mol. Ecol. Resour.">
        <title>Apolygus lucorum genome provides insights into omnivorousness and mesophyll feeding.</title>
        <authorList>
            <person name="Liu Y."/>
            <person name="Liu H."/>
            <person name="Wang H."/>
            <person name="Huang T."/>
            <person name="Liu B."/>
            <person name="Yang B."/>
            <person name="Yin L."/>
            <person name="Li B."/>
            <person name="Zhang Y."/>
            <person name="Zhang S."/>
            <person name="Jiang F."/>
            <person name="Zhang X."/>
            <person name="Ren Y."/>
            <person name="Wang B."/>
            <person name="Wang S."/>
            <person name="Lu Y."/>
            <person name="Wu K."/>
            <person name="Fan W."/>
            <person name="Wang G."/>
        </authorList>
    </citation>
    <scope>NUCLEOTIDE SEQUENCE</scope>
    <source>
        <strain evidence="3">12Hb</strain>
    </source>
</reference>
<keyword evidence="4" id="KW-1185">Reference proteome</keyword>
<organism evidence="3 4">
    <name type="scientific">Apolygus lucorum</name>
    <name type="common">Small green plant bug</name>
    <name type="synonym">Lygocoris lucorum</name>
    <dbReference type="NCBI Taxonomy" id="248454"/>
    <lineage>
        <taxon>Eukaryota</taxon>
        <taxon>Metazoa</taxon>
        <taxon>Ecdysozoa</taxon>
        <taxon>Arthropoda</taxon>
        <taxon>Hexapoda</taxon>
        <taxon>Insecta</taxon>
        <taxon>Pterygota</taxon>
        <taxon>Neoptera</taxon>
        <taxon>Paraneoptera</taxon>
        <taxon>Hemiptera</taxon>
        <taxon>Heteroptera</taxon>
        <taxon>Panheteroptera</taxon>
        <taxon>Cimicomorpha</taxon>
        <taxon>Miridae</taxon>
        <taxon>Mirini</taxon>
        <taxon>Apolygus</taxon>
    </lineage>
</organism>
<dbReference type="Proteomes" id="UP000466442">
    <property type="component" value="Unassembled WGS sequence"/>
</dbReference>
<feature type="transmembrane region" description="Helical" evidence="2">
    <location>
        <begin position="144"/>
        <end position="166"/>
    </location>
</feature>
<sequence length="247" mass="27756">MKNVVRENEGERSTSKSVVPKEELQNGTTDLKAHHGRVISIDAELIRKLSVGTVDIYERFVPVPRKIEARKGYVEQCCCEIPLRTGCMLIGILSLPLPILEALMIPYRYFLGPSWETFDDGADKCPVAWREVGFASTYVLNLHWALAAIHVLCMCALIGLAVTLIVGTYQKNVACIGAAKSGAALVLWPFLIYFVVEWGVSRLYRVNLFITAFLLLSPALWIYCLLVIDAYHQQLMRQTPPNRQVMV</sequence>
<accession>A0A6A4IQQ2</accession>
<keyword evidence="2" id="KW-0472">Membrane</keyword>
<keyword evidence="2" id="KW-1133">Transmembrane helix</keyword>
<evidence type="ECO:0000313" key="4">
    <source>
        <dbReference type="Proteomes" id="UP000466442"/>
    </source>
</evidence>